<name>A0A426XIG8_ENSVE</name>
<comment type="caution">
    <text evidence="2">The sequence shown here is derived from an EMBL/GenBank/DDBJ whole genome shotgun (WGS) entry which is preliminary data.</text>
</comment>
<dbReference type="EMBL" id="AMZH03020323">
    <property type="protein sequence ID" value="RRT39275.1"/>
    <property type="molecule type" value="Genomic_DNA"/>
</dbReference>
<proteinExistence type="predicted"/>
<evidence type="ECO:0000313" key="3">
    <source>
        <dbReference type="Proteomes" id="UP000287651"/>
    </source>
</evidence>
<dbReference type="AlphaFoldDB" id="A0A426XIG8"/>
<reference evidence="2 3" key="1">
    <citation type="journal article" date="2014" name="Agronomy (Basel)">
        <title>A Draft Genome Sequence for Ensete ventricosum, the Drought-Tolerant Tree Against Hunger.</title>
        <authorList>
            <person name="Harrison J."/>
            <person name="Moore K.A."/>
            <person name="Paszkiewicz K."/>
            <person name="Jones T."/>
            <person name="Grant M."/>
            <person name="Ambacheew D."/>
            <person name="Muzemil S."/>
            <person name="Studholme D.J."/>
        </authorList>
    </citation>
    <scope>NUCLEOTIDE SEQUENCE [LARGE SCALE GENOMIC DNA]</scope>
</reference>
<evidence type="ECO:0000313" key="2">
    <source>
        <dbReference type="EMBL" id="RRT39275.1"/>
    </source>
</evidence>
<keyword evidence="1" id="KW-0472">Membrane</keyword>
<keyword evidence="1" id="KW-1133">Transmembrane helix</keyword>
<organism evidence="2 3">
    <name type="scientific">Ensete ventricosum</name>
    <name type="common">Abyssinian banana</name>
    <name type="synonym">Musa ensete</name>
    <dbReference type="NCBI Taxonomy" id="4639"/>
    <lineage>
        <taxon>Eukaryota</taxon>
        <taxon>Viridiplantae</taxon>
        <taxon>Streptophyta</taxon>
        <taxon>Embryophyta</taxon>
        <taxon>Tracheophyta</taxon>
        <taxon>Spermatophyta</taxon>
        <taxon>Magnoliopsida</taxon>
        <taxon>Liliopsida</taxon>
        <taxon>Zingiberales</taxon>
        <taxon>Musaceae</taxon>
        <taxon>Ensete</taxon>
    </lineage>
</organism>
<accession>A0A426XIG8</accession>
<dbReference type="Proteomes" id="UP000287651">
    <property type="component" value="Unassembled WGS sequence"/>
</dbReference>
<evidence type="ECO:0000256" key="1">
    <source>
        <dbReference type="SAM" id="Phobius"/>
    </source>
</evidence>
<keyword evidence="1" id="KW-0812">Transmembrane</keyword>
<protein>
    <submittedName>
        <fullName evidence="2">Uncharacterized protein</fullName>
    </submittedName>
</protein>
<sequence length="102" mass="11509">MSYAIDQLWVLLHILVVLEVFLFMFRFFNVFNHEKSPLFAVVVVAPQLLQLDDGPRLSLGIGLGLDDVMGPRRESARRFAEGIGKLAGSTPRVTERRLDDLP</sequence>
<gene>
    <name evidence="2" type="ORF">B296_00018164</name>
</gene>
<feature type="transmembrane region" description="Helical" evidence="1">
    <location>
        <begin position="6"/>
        <end position="28"/>
    </location>
</feature>